<evidence type="ECO:0000256" key="1">
    <source>
        <dbReference type="SAM" id="Phobius"/>
    </source>
</evidence>
<feature type="transmembrane region" description="Helical" evidence="1">
    <location>
        <begin position="166"/>
        <end position="186"/>
    </location>
</feature>
<sequence length="246" mass="26094">MDFLIVLTAAVVASVLLRHPLHKAPVAFYALAVVLDVAYVVGIEGLLPRVAMGPLTLLMGKCMLSLALFVVVMYIGVFAKGSKAHQWLKPVRAELSIVACILACGHMAVYLASYAPRLGSAMGANVVSALVVAVALLVLLLVLGVTSFGFVKRRMRTESWKRLQRWAYAFFGLVYVHLMLMLAPAASRGGEAAVASVAVYTVVFGAYAVLRVRRAWCDQQTGTDAEATAAGAAELSASDEGHLASA</sequence>
<dbReference type="Proteomes" id="UP000308978">
    <property type="component" value="Unassembled WGS sequence"/>
</dbReference>
<evidence type="ECO:0000313" key="3">
    <source>
        <dbReference type="Proteomes" id="UP000308978"/>
    </source>
</evidence>
<keyword evidence="1" id="KW-0472">Membrane</keyword>
<organism evidence="2 3">
    <name type="scientific">Adlercreutzia caecimuris</name>
    <dbReference type="NCBI Taxonomy" id="671266"/>
    <lineage>
        <taxon>Bacteria</taxon>
        <taxon>Bacillati</taxon>
        <taxon>Actinomycetota</taxon>
        <taxon>Coriobacteriia</taxon>
        <taxon>Eggerthellales</taxon>
        <taxon>Eggerthellaceae</taxon>
        <taxon>Adlercreutzia</taxon>
    </lineage>
</organism>
<feature type="transmembrane region" description="Helical" evidence="1">
    <location>
        <begin position="91"/>
        <end position="112"/>
    </location>
</feature>
<proteinExistence type="predicted"/>
<dbReference type="RefSeq" id="WP_136433746.1">
    <property type="nucleotide sequence ID" value="NZ_JAAWMV010000003.1"/>
</dbReference>
<reference evidence="2 3" key="1">
    <citation type="submission" date="2019-04" db="EMBL/GenBank/DDBJ databases">
        <title>Microbes associate with the intestines of laboratory mice.</title>
        <authorList>
            <person name="Navarre W."/>
            <person name="Wong E."/>
            <person name="Huang K.C."/>
            <person name="Tropini C."/>
            <person name="Ng K."/>
            <person name="Yu B."/>
        </authorList>
    </citation>
    <scope>NUCLEOTIDE SEQUENCE [LARGE SCALE GENOMIC DNA]</scope>
    <source>
        <strain evidence="2 3">NM80_B27</strain>
    </source>
</reference>
<protein>
    <submittedName>
        <fullName evidence="2">Uncharacterized protein</fullName>
    </submittedName>
</protein>
<feature type="transmembrane region" description="Helical" evidence="1">
    <location>
        <begin position="56"/>
        <end position="79"/>
    </location>
</feature>
<keyword evidence="1" id="KW-0812">Transmembrane</keyword>
<feature type="transmembrane region" description="Helical" evidence="1">
    <location>
        <begin position="124"/>
        <end position="145"/>
    </location>
</feature>
<dbReference type="EMBL" id="SSTJ01000004">
    <property type="protein sequence ID" value="THG37633.1"/>
    <property type="molecule type" value="Genomic_DNA"/>
</dbReference>
<feature type="transmembrane region" description="Helical" evidence="1">
    <location>
        <begin position="192"/>
        <end position="210"/>
    </location>
</feature>
<keyword evidence="1" id="KW-1133">Transmembrane helix</keyword>
<comment type="caution">
    <text evidence="2">The sequence shown here is derived from an EMBL/GenBank/DDBJ whole genome shotgun (WGS) entry which is preliminary data.</text>
</comment>
<evidence type="ECO:0000313" key="2">
    <source>
        <dbReference type="EMBL" id="THG37633.1"/>
    </source>
</evidence>
<gene>
    <name evidence="2" type="ORF">E5986_04485</name>
</gene>
<accession>A0A4S4G2Z4</accession>
<dbReference type="AlphaFoldDB" id="A0A4S4G2Z4"/>
<name>A0A4S4G2Z4_9ACTN</name>